<evidence type="ECO:0000256" key="4">
    <source>
        <dbReference type="ARBA" id="ARBA00022709"/>
    </source>
</evidence>
<protein>
    <recommendedName>
        <fullName evidence="10">Methylamine/Aralkylamine dehydrogenase light chain C-terminal domain-containing protein</fullName>
    </recommendedName>
</protein>
<dbReference type="InterPro" id="IPR016008">
    <property type="entry name" value="Amine_DH_Ltc"/>
</dbReference>
<evidence type="ECO:0000313" key="11">
    <source>
        <dbReference type="EMBL" id="SVD03038.1"/>
    </source>
</evidence>
<gene>
    <name evidence="11" type="ORF">METZ01_LOCUS355892</name>
</gene>
<keyword evidence="3" id="KW-0813">Transport</keyword>
<evidence type="ECO:0000259" key="10">
    <source>
        <dbReference type="Pfam" id="PF02975"/>
    </source>
</evidence>
<accession>A0A382S1K6</accession>
<evidence type="ECO:0000256" key="5">
    <source>
        <dbReference type="ARBA" id="ARBA00022729"/>
    </source>
</evidence>
<dbReference type="GO" id="GO:0042597">
    <property type="term" value="C:periplasmic space"/>
    <property type="evidence" value="ECO:0007669"/>
    <property type="project" value="UniProtKB-SubCell"/>
</dbReference>
<evidence type="ECO:0000256" key="2">
    <source>
        <dbReference type="ARBA" id="ARBA00010711"/>
    </source>
</evidence>
<evidence type="ECO:0000256" key="7">
    <source>
        <dbReference type="ARBA" id="ARBA00022982"/>
    </source>
</evidence>
<proteinExistence type="inferred from homology"/>
<dbReference type="InterPro" id="IPR036560">
    <property type="entry name" value="MADH/AADH_L_sf"/>
</dbReference>
<keyword evidence="6" id="KW-0574">Periplasm</keyword>
<keyword evidence="5" id="KW-0732">Signal</keyword>
<evidence type="ECO:0000256" key="3">
    <source>
        <dbReference type="ARBA" id="ARBA00022448"/>
    </source>
</evidence>
<reference evidence="11" key="1">
    <citation type="submission" date="2018-05" db="EMBL/GenBank/DDBJ databases">
        <authorList>
            <person name="Lanie J.A."/>
            <person name="Ng W.-L."/>
            <person name="Kazmierczak K.M."/>
            <person name="Andrzejewski T.M."/>
            <person name="Davidsen T.M."/>
            <person name="Wayne K.J."/>
            <person name="Tettelin H."/>
            <person name="Glass J.I."/>
            <person name="Rusch D."/>
            <person name="Podicherti R."/>
            <person name="Tsui H.-C.T."/>
            <person name="Winkler M.E."/>
        </authorList>
    </citation>
    <scope>NUCLEOTIDE SEQUENCE</scope>
</reference>
<dbReference type="AlphaFoldDB" id="A0A382S1K6"/>
<keyword evidence="4" id="KW-0824">TTQ</keyword>
<comment type="subcellular location">
    <subcellularLocation>
        <location evidence="1">Periplasm</location>
    </subcellularLocation>
</comment>
<dbReference type="Gene3D" id="2.60.30.10">
    <property type="entry name" value="Methylamine/Aralkylamine dehydrogenase light chain"/>
    <property type="match status" value="1"/>
</dbReference>
<feature type="non-terminal residue" evidence="11">
    <location>
        <position position="1"/>
    </location>
</feature>
<keyword evidence="8" id="KW-0560">Oxidoreductase</keyword>
<evidence type="ECO:0000256" key="1">
    <source>
        <dbReference type="ARBA" id="ARBA00004418"/>
    </source>
</evidence>
<evidence type="ECO:0000256" key="9">
    <source>
        <dbReference type="ARBA" id="ARBA00023157"/>
    </source>
</evidence>
<dbReference type="InterPro" id="IPR013504">
    <property type="entry name" value="MADH/AADH_Ltc_C_dom"/>
</dbReference>
<name>A0A382S1K6_9ZZZZ</name>
<dbReference type="PIRSF" id="PIRSF000192">
    <property type="entry name" value="Amine_dh_beta"/>
    <property type="match status" value="1"/>
</dbReference>
<comment type="similarity">
    <text evidence="2">Belongs to the aromatic amine dehydrogenase light chain family.</text>
</comment>
<dbReference type="Pfam" id="PF02975">
    <property type="entry name" value="Me-amine-dh_L"/>
    <property type="match status" value="1"/>
</dbReference>
<evidence type="ECO:0000256" key="6">
    <source>
        <dbReference type="ARBA" id="ARBA00022764"/>
    </source>
</evidence>
<dbReference type="GO" id="GO:0030058">
    <property type="term" value="F:aliphatic amine dehydrogenase activity"/>
    <property type="evidence" value="ECO:0007669"/>
    <property type="project" value="InterPro"/>
</dbReference>
<keyword evidence="9" id="KW-1015">Disulfide bond</keyword>
<organism evidence="11">
    <name type="scientific">marine metagenome</name>
    <dbReference type="NCBI Taxonomy" id="408172"/>
    <lineage>
        <taxon>unclassified sequences</taxon>
        <taxon>metagenomes</taxon>
        <taxon>ecological metagenomes</taxon>
    </lineage>
</organism>
<dbReference type="SUPFAM" id="SSF57561">
    <property type="entry name" value="Methylamine dehydrogenase, L chain"/>
    <property type="match status" value="1"/>
</dbReference>
<dbReference type="GO" id="GO:0009308">
    <property type="term" value="P:amine metabolic process"/>
    <property type="evidence" value="ECO:0007669"/>
    <property type="project" value="InterPro"/>
</dbReference>
<evidence type="ECO:0000256" key="8">
    <source>
        <dbReference type="ARBA" id="ARBA00023002"/>
    </source>
</evidence>
<feature type="domain" description="Methylamine/Aralkylamine dehydrogenase light chain C-terminal" evidence="10">
    <location>
        <begin position="68"/>
        <end position="177"/>
    </location>
</feature>
<dbReference type="EMBL" id="UINC01125302">
    <property type="protein sequence ID" value="SVD03038.1"/>
    <property type="molecule type" value="Genomic_DNA"/>
</dbReference>
<sequence>VRPGNLNLLQKISGWLDGKTGEQSRQLARQTSRRSFLGRLGTGIVGASALPLLPILRAFGDDAAGESTEDARSCDYWRYCALSGNLCSCCGGSVTSCPPGAELSPITWVGTCRNPVDDNYYLISYNDGCGKAACSRCSCHRTEREKPLYFPSRNSAITWCFGETSRSYHCTIALVLGESKSPL</sequence>
<keyword evidence="7" id="KW-0249">Electron transport</keyword>